<evidence type="ECO:0000313" key="4">
    <source>
        <dbReference type="Proteomes" id="UP000254720"/>
    </source>
</evidence>
<dbReference type="InterPro" id="IPR035965">
    <property type="entry name" value="PAS-like_dom_sf"/>
</dbReference>
<dbReference type="EMBL" id="QQAX01000021">
    <property type="protein sequence ID" value="RDI41152.1"/>
    <property type="molecule type" value="Genomic_DNA"/>
</dbReference>
<feature type="domain" description="CHASE3" evidence="2">
    <location>
        <begin position="53"/>
        <end position="188"/>
    </location>
</feature>
<dbReference type="InterPro" id="IPR007891">
    <property type="entry name" value="CHASE3"/>
</dbReference>
<keyword evidence="1" id="KW-0812">Transmembrane</keyword>
<organism evidence="3 4">
    <name type="scientific">Aquicella lusitana</name>
    <dbReference type="NCBI Taxonomy" id="254246"/>
    <lineage>
        <taxon>Bacteria</taxon>
        <taxon>Pseudomonadati</taxon>
        <taxon>Pseudomonadota</taxon>
        <taxon>Gammaproteobacteria</taxon>
        <taxon>Legionellales</taxon>
        <taxon>Coxiellaceae</taxon>
        <taxon>Aquicella</taxon>
    </lineage>
</organism>
<dbReference type="SUPFAM" id="SSF55785">
    <property type="entry name" value="PYP-like sensor domain (PAS domain)"/>
    <property type="match status" value="1"/>
</dbReference>
<feature type="transmembrane region" description="Helical" evidence="1">
    <location>
        <begin position="200"/>
        <end position="220"/>
    </location>
</feature>
<accession>A0A370GBE5</accession>
<name>A0A370GBE5_9COXI</name>
<sequence>MDNSFIKHATEFVPNETIKSKKTVTHSVFLSAIAIIIAISCISAYQFYNLKNANRWVAHTYQVILASHNSLYHLTYLETRQRGYLLFNDKNYLSDFNENVSKIKKSLANLTELTTDNPSQNEKAIRLSTLINKRIDLLKQMLQIKNNGKLSSPEAMNLFQKSQAVSDEIRALTNEIVQVEFTLLNERNISAIRNATITDVIFVIGQTISVIFLLIAFLLFNRELLKRGHAESKIRNFENQLRSIIEGASDMIAALDLNYRFIIFNHAYEK</sequence>
<keyword evidence="1" id="KW-0472">Membrane</keyword>
<dbReference type="Pfam" id="PF05227">
    <property type="entry name" value="CHASE3"/>
    <property type="match status" value="1"/>
</dbReference>
<gene>
    <name evidence="3" type="ORF">C8D86_12152</name>
</gene>
<dbReference type="CDD" id="cd19410">
    <property type="entry name" value="HK9-like_sensor"/>
    <property type="match status" value="1"/>
</dbReference>
<comment type="caution">
    <text evidence="3">The sequence shown here is derived from an EMBL/GenBank/DDBJ whole genome shotgun (WGS) entry which is preliminary data.</text>
</comment>
<dbReference type="Proteomes" id="UP000254720">
    <property type="component" value="Unassembled WGS sequence"/>
</dbReference>
<evidence type="ECO:0000256" key="1">
    <source>
        <dbReference type="SAM" id="Phobius"/>
    </source>
</evidence>
<protein>
    <submittedName>
        <fullName evidence="3">CHASE3 domain sensor protein</fullName>
    </submittedName>
</protein>
<dbReference type="AlphaFoldDB" id="A0A370GBE5"/>
<reference evidence="3 4" key="1">
    <citation type="submission" date="2018-07" db="EMBL/GenBank/DDBJ databases">
        <title>Genomic Encyclopedia of Type Strains, Phase IV (KMG-IV): sequencing the most valuable type-strain genomes for metagenomic binning, comparative biology and taxonomic classification.</title>
        <authorList>
            <person name="Goeker M."/>
        </authorList>
    </citation>
    <scope>NUCLEOTIDE SEQUENCE [LARGE SCALE GENOMIC DNA]</scope>
    <source>
        <strain evidence="3 4">DSM 16500</strain>
    </source>
</reference>
<keyword evidence="4" id="KW-1185">Reference proteome</keyword>
<dbReference type="RefSeq" id="WP_232058708.1">
    <property type="nucleotide sequence ID" value="NZ_LR699117.1"/>
</dbReference>
<proteinExistence type="predicted"/>
<keyword evidence="1" id="KW-1133">Transmembrane helix</keyword>
<evidence type="ECO:0000313" key="3">
    <source>
        <dbReference type="EMBL" id="RDI41152.1"/>
    </source>
</evidence>
<evidence type="ECO:0000259" key="2">
    <source>
        <dbReference type="Pfam" id="PF05227"/>
    </source>
</evidence>
<feature type="transmembrane region" description="Helical" evidence="1">
    <location>
        <begin position="28"/>
        <end position="48"/>
    </location>
</feature>